<dbReference type="Gene3D" id="3.90.1110.10">
    <property type="entry name" value="RNA polymerase Rpb2, domain 2"/>
    <property type="match status" value="1"/>
</dbReference>
<feature type="domain" description="RNA polymerase Rpb2" evidence="15">
    <location>
        <begin position="997"/>
        <end position="1063"/>
    </location>
</feature>
<dbReference type="InterPro" id="IPR037034">
    <property type="entry name" value="RNA_pol_Rpb2_2_sf"/>
</dbReference>
<keyword evidence="8" id="KW-0808">Transferase</keyword>
<dbReference type="SUPFAM" id="SSF64484">
    <property type="entry name" value="beta and beta-prime subunits of DNA dependent RNA-polymerase"/>
    <property type="match status" value="2"/>
</dbReference>
<keyword evidence="5" id="KW-0240">DNA-directed RNA polymerase</keyword>
<dbReference type="Pfam" id="PF04565">
    <property type="entry name" value="RNA_pol_Rpb2_3"/>
    <property type="match status" value="1"/>
</dbReference>
<evidence type="ECO:0000256" key="12">
    <source>
        <dbReference type="ARBA" id="ARBA00032782"/>
    </source>
</evidence>
<feature type="region of interest" description="Disordered" evidence="14">
    <location>
        <begin position="700"/>
        <end position="747"/>
    </location>
</feature>
<feature type="domain" description="RNA polymerase Rpb2" evidence="16">
    <location>
        <begin position="1714"/>
        <end position="1782"/>
    </location>
</feature>
<evidence type="ECO:0000256" key="8">
    <source>
        <dbReference type="ARBA" id="ARBA00022679"/>
    </source>
</evidence>
<comment type="subcellular location">
    <subcellularLocation>
        <location evidence="2">Plastid</location>
        <location evidence="2">Chloroplast</location>
    </subcellularLocation>
</comment>
<gene>
    <name evidence="17" type="primary">rpoBa</name>
</gene>
<keyword evidence="9" id="KW-0548">Nucleotidyltransferase</keyword>
<comment type="catalytic activity">
    <reaction evidence="13">
        <text>RNA(n) + a ribonucleoside 5'-triphosphate = RNA(n+1) + diphosphate</text>
        <dbReference type="Rhea" id="RHEA:21248"/>
        <dbReference type="Rhea" id="RHEA-COMP:14527"/>
        <dbReference type="Rhea" id="RHEA-COMP:17342"/>
        <dbReference type="ChEBI" id="CHEBI:33019"/>
        <dbReference type="ChEBI" id="CHEBI:61557"/>
        <dbReference type="ChEBI" id="CHEBI:140395"/>
        <dbReference type="EC" id="2.7.7.6"/>
    </reaction>
</comment>
<feature type="region of interest" description="Disordered" evidence="14">
    <location>
        <begin position="1294"/>
        <end position="1352"/>
    </location>
</feature>
<evidence type="ECO:0000256" key="14">
    <source>
        <dbReference type="SAM" id="MobiDB-lite"/>
    </source>
</evidence>
<dbReference type="GO" id="GO:0032549">
    <property type="term" value="F:ribonucleoside binding"/>
    <property type="evidence" value="ECO:0007669"/>
    <property type="project" value="InterPro"/>
</dbReference>
<dbReference type="InterPro" id="IPR037033">
    <property type="entry name" value="DNA-dir_RNAP_su2_hyb_sf"/>
</dbReference>
<feature type="region of interest" description="Disordered" evidence="14">
    <location>
        <begin position="761"/>
        <end position="807"/>
    </location>
</feature>
<sequence length="1941" mass="214505">MNIQQYFISDFIEIQRQSFNDFLEKGLIEEFGKRNPITQTNSVRLKNRKEANFGGLLNVFKKSPKDVPQGYQNKKAEQVAIIQEQSSFSPLLFPLGGEVLDNKPRRKSNDQLTSEVSLNSFKQNNNLIKKKVRKHNSPAYPRKRGSWSRPVAFDVLTRASSFNPSFRAVISSYPVPRKAGSAVPSTISLSSKVRVGEGRVRGTLKDSPNAHADPDAYATHEHKDKHKRNDPNSTQTFPLPKPLPYQPSRKPALGSAAPSFGLQRADFSPFASSLREKGEKEKKLSPLQTSGKRSIRQILVSHQLKQGAPSLRGKDKVKARSSKQQHSYSLLSGSAYASLNADPYARPPLIAFIDQQPEEGLTSPNLPICEASGEDQEINEDKHMDQDRKRNQMKIKQQFSDRPILHETHFVNQSQTSLELFFYPEYYQLSIPEYNPREAILNGKSYQSKLYVPAQLTDKLNKKIKLKWVLIGNLPLMTKHGHFILNGAPRVIVNQIIRSPGIYYQEKMHAIYKNKWAEKPTETYRRFYADLICLRGTWLRIEMDKTKKIWAQMKKGPKIPILWLLLAMGLTERIIFKSISNPSILFKNFEKEDEDFTNIFENENERMAVKKGERLPRLPKGYESLPLSLSGFGPTGPTVPKLYPPFSPYPTDKEKKQGPDVDPYANGDARPLFSKEKAEDEPMDMQEQIQDMYLHEHEDKPIGSCSAQGSTAAGRATPAPACGPGPQAGASLSPFSSSLREKGEKENKPALWDFRRVARSGTRAAADTGFTSLAPYSPTEKAKHEPENKAEGKAQPAIPKTQSSKKKKIEYPYVRTTSEAWVELAKLMAEINPTSITQNSASKKIKSQAPSGGSSFGHAHTHKPTILNSLSDSQGSANTNSLASVETYQNYYDTQAPFLVNKDTEKMWQVREISPKPRAKTAQLLSFGSDGSSVGHAKTGEKQPQPPHMRSIRVGVAAQPSPLSSSEISRSTYSFSTEKVTASAAPSELGRKWIFNKFLNPRNYDLGKQGRARFNKKLGLSIALEHCTLTPQDALLATEYLLKVEKGLKEIDDIDHLRNKRVRTSGQLLQIQVGIGLLRLEKSIRETFNSFLKAESVRLQNAPSIGVESFKLEKKDLGSRKAAFKLSPLNICAPDKEMLNSSLKHNFATSYSSSPWLRHSSNRDCPPGCLKNLHPFLRSALEELPTGLNLNSLGPSSPILRLASYSPNTSRARFSPIFRKIPQGIKPLRIGVGEGKVEIGLGPSLSLTQKSFKSKGAVFKIAPNPYLTLSLPAQTLPLPQRSSRPTLTQRQTLLVQSTKPYANPYAYADPTDKHEDQQPSPYQLYPKPVQGAAAPGSADRDSHSPDKHKNNYLDKHMDAGLVTGAAYAGPGSEKALNNQITLEELEEQSTQDVPKKQQMALVLRIFDKKTGPLSTQIFKQKNINKEVKLAGVTNPDKYAISKGGNTSSIDIAKINLSGSASHISVGLFVVGSGPLLSLTRIDMPSIKRKIGLLISERDKPGLVSVGKGKVWLGLGSFPVSPFSLKEEEKGKGLTPALSAGSGQTLRGPLKLPSLTPLLPLSADLTDKAYADAYPYARPRPCPVGRASDMLPLKGHEIRNPKRVFTLLRSIRASSPVSPSIISYSPFSSSSFSDFWPAITEGQSLRKKGEKEHKISTSLKGREKRILKASSSVGGAGAMTISEVQNKNIVFSDFISTKAFNSALREFFGSNPLSQFMDQINPLAEVTHKRRLTSMGPGGITRDTATLDIRGIHPSHYGRICPIETPEGKNTGLVNSMTTYARVNQGGALISPFYKVYKGQVLSNLGMFFLSSEQEEKIVLAAADSLVSQLGFLPKGKIPVKITTDFSKKSRNVVQYVGVSPVQMISIATSLIPFLEHDDANRALMGSNMQRQAVPLIRPEKPIVGTGFEPRVVCDSGQIIQAAKSGFVAYVSSQKIIVFQET</sequence>
<evidence type="ECO:0000256" key="9">
    <source>
        <dbReference type="ARBA" id="ARBA00022695"/>
    </source>
</evidence>
<evidence type="ECO:0000313" key="17">
    <source>
        <dbReference type="EMBL" id="ALO21106.1"/>
    </source>
</evidence>
<feature type="compositionally biased region" description="Low complexity" evidence="14">
    <location>
        <begin position="712"/>
        <end position="730"/>
    </location>
</feature>
<proteinExistence type="inferred from homology"/>
<evidence type="ECO:0000256" key="3">
    <source>
        <dbReference type="ARBA" id="ARBA00006835"/>
    </source>
</evidence>
<protein>
    <recommendedName>
        <fullName evidence="4">DNA-directed RNA polymerase</fullName>
        <ecNumber evidence="4">2.7.7.6</ecNumber>
    </recommendedName>
    <alternativeName>
        <fullName evidence="12">PEP</fullName>
    </alternativeName>
</protein>
<dbReference type="GO" id="GO:0009507">
    <property type="term" value="C:chloroplast"/>
    <property type="evidence" value="ECO:0007669"/>
    <property type="project" value="UniProtKB-SubCell"/>
</dbReference>
<dbReference type="InterPro" id="IPR007642">
    <property type="entry name" value="RNA_pol_Rpb2_2"/>
</dbReference>
<evidence type="ECO:0000259" key="15">
    <source>
        <dbReference type="Pfam" id="PF04561"/>
    </source>
</evidence>
<feature type="domain" description="RNA polymerase Rpb2" evidence="15">
    <location>
        <begin position="498"/>
        <end position="596"/>
    </location>
</feature>
<dbReference type="Gene3D" id="3.90.1100.10">
    <property type="match status" value="3"/>
</dbReference>
<evidence type="ECO:0000256" key="10">
    <source>
        <dbReference type="ARBA" id="ARBA00023163"/>
    </source>
</evidence>
<dbReference type="PANTHER" id="PTHR20856">
    <property type="entry name" value="DNA-DIRECTED RNA POLYMERASE I SUBUNIT 2"/>
    <property type="match status" value="1"/>
</dbReference>
<evidence type="ECO:0000256" key="11">
    <source>
        <dbReference type="ARBA" id="ARBA00026088"/>
    </source>
</evidence>
<evidence type="ECO:0000256" key="1">
    <source>
        <dbReference type="ARBA" id="ARBA00004026"/>
    </source>
</evidence>
<feature type="compositionally biased region" description="Basic and acidic residues" evidence="14">
    <location>
        <begin position="780"/>
        <end position="792"/>
    </location>
</feature>
<feature type="region of interest" description="Disordered" evidence="14">
    <location>
        <begin position="928"/>
        <end position="948"/>
    </location>
</feature>
<dbReference type="Pfam" id="PF04561">
    <property type="entry name" value="RNA_pol_Rpb2_2"/>
    <property type="match status" value="2"/>
</dbReference>
<feature type="compositionally biased region" description="Basic and acidic residues" evidence="14">
    <location>
        <begin position="274"/>
        <end position="284"/>
    </location>
</feature>
<evidence type="ECO:0000259" key="16">
    <source>
        <dbReference type="Pfam" id="PF04565"/>
    </source>
</evidence>
<dbReference type="EMBL" id="KT624874">
    <property type="protein sequence ID" value="ALO21106.1"/>
    <property type="molecule type" value="Genomic_DNA"/>
</dbReference>
<dbReference type="InterPro" id="IPR007645">
    <property type="entry name" value="RNA_pol_Rpb2_3"/>
</dbReference>
<keyword evidence="10" id="KW-0804">Transcription</keyword>
<feature type="compositionally biased region" description="Polar residues" evidence="14">
    <location>
        <begin position="839"/>
        <end position="853"/>
    </location>
</feature>
<feature type="compositionally biased region" description="Basic and acidic residues" evidence="14">
    <location>
        <begin position="1338"/>
        <end position="1352"/>
    </location>
</feature>
<evidence type="ECO:0000256" key="7">
    <source>
        <dbReference type="ARBA" id="ARBA00022640"/>
    </source>
</evidence>
<keyword evidence="7 17" id="KW-0934">Plastid</keyword>
<dbReference type="GO" id="GO:0000428">
    <property type="term" value="C:DNA-directed RNA polymerase complex"/>
    <property type="evidence" value="ECO:0007669"/>
    <property type="project" value="UniProtKB-KW"/>
</dbReference>
<feature type="region of interest" description="Disordered" evidence="14">
    <location>
        <begin position="640"/>
        <end position="683"/>
    </location>
</feature>
<geneLocation type="chloroplast" evidence="17"/>
<feature type="compositionally biased region" description="Basic and acidic residues" evidence="14">
    <location>
        <begin position="212"/>
        <end position="230"/>
    </location>
</feature>
<comment type="subunit">
    <text evidence="11">In plastids the minimal PEP RNA polymerase catalytic core is composed of four subunits: alpha, beta, beta', and beta''. When a (nuclear-encoded) sigma factor is associated with the core the holoenzyme is formed, which can initiate transcription.</text>
</comment>
<dbReference type="Gene3D" id="2.40.270.10">
    <property type="entry name" value="DNA-directed RNA polymerase, subunit 2, domain 6"/>
    <property type="match status" value="1"/>
</dbReference>
<organism evidence="17">
    <name type="scientific">Staurocarteria crucifera</name>
    <dbReference type="NCBI Taxonomy" id="47781"/>
    <lineage>
        <taxon>Eukaryota</taxon>
        <taxon>Viridiplantae</taxon>
        <taxon>Chlorophyta</taxon>
        <taxon>core chlorophytes</taxon>
        <taxon>Chlorophyceae</taxon>
        <taxon>CS clade</taxon>
        <taxon>Chlamydomonadales</taxon>
        <taxon>Chlamydomonadaceae</taxon>
        <taxon>Staurocarteria</taxon>
    </lineage>
</organism>
<evidence type="ECO:0000256" key="6">
    <source>
        <dbReference type="ARBA" id="ARBA00022528"/>
    </source>
</evidence>
<comment type="function">
    <text evidence="1">DNA-dependent RNA polymerase catalyzes the transcription of DNA into RNA using the four ribonucleoside triphosphates as substrates.</text>
</comment>
<feature type="region of interest" description="Disordered" evidence="14">
    <location>
        <begin position="273"/>
        <end position="325"/>
    </location>
</feature>
<evidence type="ECO:0000256" key="2">
    <source>
        <dbReference type="ARBA" id="ARBA00004229"/>
    </source>
</evidence>
<dbReference type="EC" id="2.7.7.6" evidence="4"/>
<accession>A0A0S2IBY6</accession>
<comment type="similarity">
    <text evidence="3">Belongs to the RNA polymerase beta chain family.</text>
</comment>
<evidence type="ECO:0000256" key="5">
    <source>
        <dbReference type="ARBA" id="ARBA00022478"/>
    </source>
</evidence>
<evidence type="ECO:0000256" key="4">
    <source>
        <dbReference type="ARBA" id="ARBA00012418"/>
    </source>
</evidence>
<name>A0A0S2IBY6_9CHLO</name>
<dbReference type="GO" id="GO:0003677">
    <property type="term" value="F:DNA binding"/>
    <property type="evidence" value="ECO:0007669"/>
    <property type="project" value="InterPro"/>
</dbReference>
<evidence type="ECO:0000256" key="13">
    <source>
        <dbReference type="ARBA" id="ARBA00048552"/>
    </source>
</evidence>
<feature type="compositionally biased region" description="Polar residues" evidence="14">
    <location>
        <begin position="866"/>
        <end position="878"/>
    </location>
</feature>
<feature type="region of interest" description="Disordered" evidence="14">
    <location>
        <begin position="839"/>
        <end position="878"/>
    </location>
</feature>
<dbReference type="InterPro" id="IPR015712">
    <property type="entry name" value="DNA-dir_RNA_pol_su2"/>
</dbReference>
<keyword evidence="6 17" id="KW-0150">Chloroplast</keyword>
<feature type="region of interest" description="Disordered" evidence="14">
    <location>
        <begin position="198"/>
        <end position="260"/>
    </location>
</feature>
<dbReference type="GO" id="GO:0003899">
    <property type="term" value="F:DNA-directed RNA polymerase activity"/>
    <property type="evidence" value="ECO:0007669"/>
    <property type="project" value="UniProtKB-EC"/>
</dbReference>
<reference evidence="17" key="1">
    <citation type="journal article" date="2015" name="BMC Evol. Biol.">
        <title>Chloroplast phylogenomic analysis of chlorophyte green algae identifies a novel lineage sister to the Sphaeropleales (Chlorophyceae).</title>
        <authorList>
            <person name="Lemieux C."/>
            <person name="Vincent A.T."/>
            <person name="Labarre A."/>
            <person name="Otis C."/>
            <person name="Turmel M."/>
        </authorList>
    </citation>
    <scope>NUCLEOTIDE SEQUENCE</scope>
</reference>
<dbReference type="GO" id="GO:0006351">
    <property type="term" value="P:DNA-templated transcription"/>
    <property type="evidence" value="ECO:0007669"/>
    <property type="project" value="InterPro"/>
</dbReference>